<dbReference type="SUPFAM" id="SSF52172">
    <property type="entry name" value="CheY-like"/>
    <property type="match status" value="1"/>
</dbReference>
<dbReference type="PROSITE" id="PS50110">
    <property type="entry name" value="RESPONSE_REGULATORY"/>
    <property type="match status" value="1"/>
</dbReference>
<evidence type="ECO:0000256" key="4">
    <source>
        <dbReference type="ARBA" id="ARBA00023163"/>
    </source>
</evidence>
<dbReference type="InterPro" id="IPR016032">
    <property type="entry name" value="Sig_transdc_resp-reg_C-effctor"/>
</dbReference>
<comment type="caution">
    <text evidence="8">The sequence shown here is derived from an EMBL/GenBank/DDBJ whole genome shotgun (WGS) entry which is preliminary data.</text>
</comment>
<evidence type="ECO:0000256" key="3">
    <source>
        <dbReference type="ARBA" id="ARBA00023125"/>
    </source>
</evidence>
<evidence type="ECO:0000313" key="8">
    <source>
        <dbReference type="EMBL" id="GAA2723387.1"/>
    </source>
</evidence>
<dbReference type="SMART" id="SM00448">
    <property type="entry name" value="REC"/>
    <property type="match status" value="1"/>
</dbReference>
<dbReference type="InterPro" id="IPR058245">
    <property type="entry name" value="NreC/VraR/RcsB-like_REC"/>
</dbReference>
<dbReference type="PANTHER" id="PTHR43214">
    <property type="entry name" value="TWO-COMPONENT RESPONSE REGULATOR"/>
    <property type="match status" value="1"/>
</dbReference>
<keyword evidence="9" id="KW-1185">Reference proteome</keyword>
<dbReference type="Pfam" id="PF00072">
    <property type="entry name" value="Response_reg"/>
    <property type="match status" value="1"/>
</dbReference>
<dbReference type="Gene3D" id="3.40.50.2300">
    <property type="match status" value="1"/>
</dbReference>
<accession>A0ABP6GK11</accession>
<evidence type="ECO:0000256" key="1">
    <source>
        <dbReference type="ARBA" id="ARBA00022553"/>
    </source>
</evidence>
<evidence type="ECO:0000313" key="9">
    <source>
        <dbReference type="Proteomes" id="UP001501842"/>
    </source>
</evidence>
<dbReference type="InterPro" id="IPR039420">
    <property type="entry name" value="WalR-like"/>
</dbReference>
<dbReference type="CDD" id="cd06170">
    <property type="entry name" value="LuxR_C_like"/>
    <property type="match status" value="1"/>
</dbReference>
<dbReference type="PROSITE" id="PS50043">
    <property type="entry name" value="HTH_LUXR_2"/>
    <property type="match status" value="1"/>
</dbReference>
<dbReference type="PROSITE" id="PS00622">
    <property type="entry name" value="HTH_LUXR_1"/>
    <property type="match status" value="1"/>
</dbReference>
<keyword evidence="2" id="KW-0805">Transcription regulation</keyword>
<sequence>MSAPRVVVVDDNLVVRSGLVSLLEASGVTVVGEAGDGETAIGLVERLRPDLVLLDVQMPLLDGVSACESISRTSRVIMLTYTRDPDVIRGALNNGASGYLVHGEFSAQELADAVQTALDGGNPLSPPAVSALVGLVRSEPVPLPERVRSEPVPPQGRRSREEYGLSAREIDVINLVAQGRSNGEIAGRLFLSEKTVKNHINRIYAKLGVVSRGAAIATWLGTIDQWENTP</sequence>
<reference evidence="9" key="1">
    <citation type="journal article" date="2019" name="Int. J. Syst. Evol. Microbiol.">
        <title>The Global Catalogue of Microorganisms (GCM) 10K type strain sequencing project: providing services to taxonomists for standard genome sequencing and annotation.</title>
        <authorList>
            <consortium name="The Broad Institute Genomics Platform"/>
            <consortium name="The Broad Institute Genome Sequencing Center for Infectious Disease"/>
            <person name="Wu L."/>
            <person name="Ma J."/>
        </authorList>
    </citation>
    <scope>NUCLEOTIDE SEQUENCE [LARGE SCALE GENOMIC DNA]</scope>
    <source>
        <strain evidence="9">JCM 8201</strain>
    </source>
</reference>
<feature type="domain" description="Response regulatory" evidence="7">
    <location>
        <begin position="5"/>
        <end position="117"/>
    </location>
</feature>
<dbReference type="InterPro" id="IPR001789">
    <property type="entry name" value="Sig_transdc_resp-reg_receiver"/>
</dbReference>
<evidence type="ECO:0000256" key="2">
    <source>
        <dbReference type="ARBA" id="ARBA00023015"/>
    </source>
</evidence>
<dbReference type="InterPro" id="IPR000792">
    <property type="entry name" value="Tscrpt_reg_LuxR_C"/>
</dbReference>
<dbReference type="PRINTS" id="PR00038">
    <property type="entry name" value="HTHLUXR"/>
</dbReference>
<evidence type="ECO:0000259" key="6">
    <source>
        <dbReference type="PROSITE" id="PS50043"/>
    </source>
</evidence>
<gene>
    <name evidence="8" type="ORF">GCM10010439_18550</name>
</gene>
<dbReference type="InterPro" id="IPR011006">
    <property type="entry name" value="CheY-like_superfamily"/>
</dbReference>
<dbReference type="SMART" id="SM00421">
    <property type="entry name" value="HTH_LUXR"/>
    <property type="match status" value="1"/>
</dbReference>
<evidence type="ECO:0000259" key="7">
    <source>
        <dbReference type="PROSITE" id="PS50110"/>
    </source>
</evidence>
<dbReference type="PANTHER" id="PTHR43214:SF24">
    <property type="entry name" value="TRANSCRIPTIONAL REGULATORY PROTEIN NARL-RELATED"/>
    <property type="match status" value="1"/>
</dbReference>
<protein>
    <submittedName>
        <fullName evidence="8">Response regulator transcription factor</fullName>
    </submittedName>
</protein>
<keyword evidence="3" id="KW-0238">DNA-binding</keyword>
<dbReference type="Proteomes" id="UP001501842">
    <property type="component" value="Unassembled WGS sequence"/>
</dbReference>
<feature type="domain" description="HTH luxR-type" evidence="6">
    <location>
        <begin position="158"/>
        <end position="224"/>
    </location>
</feature>
<dbReference type="CDD" id="cd17535">
    <property type="entry name" value="REC_NarL-like"/>
    <property type="match status" value="1"/>
</dbReference>
<keyword evidence="1 5" id="KW-0597">Phosphoprotein</keyword>
<name>A0ABP6GK11_9ACTN</name>
<keyword evidence="4" id="KW-0804">Transcription</keyword>
<dbReference type="EMBL" id="BAAATZ010000006">
    <property type="protein sequence ID" value="GAA2723387.1"/>
    <property type="molecule type" value="Genomic_DNA"/>
</dbReference>
<evidence type="ECO:0000256" key="5">
    <source>
        <dbReference type="PROSITE-ProRule" id="PRU00169"/>
    </source>
</evidence>
<feature type="modified residue" description="4-aspartylphosphate" evidence="5">
    <location>
        <position position="55"/>
    </location>
</feature>
<dbReference type="RefSeq" id="WP_344449836.1">
    <property type="nucleotide sequence ID" value="NZ_BAAATZ010000006.1"/>
</dbReference>
<organism evidence="8 9">
    <name type="scientific">Actinocorallia aurantiaca</name>
    <dbReference type="NCBI Taxonomy" id="46204"/>
    <lineage>
        <taxon>Bacteria</taxon>
        <taxon>Bacillati</taxon>
        <taxon>Actinomycetota</taxon>
        <taxon>Actinomycetes</taxon>
        <taxon>Streptosporangiales</taxon>
        <taxon>Thermomonosporaceae</taxon>
        <taxon>Actinocorallia</taxon>
    </lineage>
</organism>
<dbReference type="Pfam" id="PF00196">
    <property type="entry name" value="GerE"/>
    <property type="match status" value="1"/>
</dbReference>
<dbReference type="SUPFAM" id="SSF46894">
    <property type="entry name" value="C-terminal effector domain of the bipartite response regulators"/>
    <property type="match status" value="1"/>
</dbReference>
<proteinExistence type="predicted"/>